<organism evidence="1 2">
    <name type="scientific">Colletotrichum lupini</name>
    <dbReference type="NCBI Taxonomy" id="145971"/>
    <lineage>
        <taxon>Eukaryota</taxon>
        <taxon>Fungi</taxon>
        <taxon>Dikarya</taxon>
        <taxon>Ascomycota</taxon>
        <taxon>Pezizomycotina</taxon>
        <taxon>Sordariomycetes</taxon>
        <taxon>Hypocreomycetidae</taxon>
        <taxon>Glomerellales</taxon>
        <taxon>Glomerellaceae</taxon>
        <taxon>Colletotrichum</taxon>
        <taxon>Colletotrichum acutatum species complex</taxon>
    </lineage>
</organism>
<evidence type="ECO:0000313" key="1">
    <source>
        <dbReference type="EMBL" id="UQC87734.1"/>
    </source>
</evidence>
<protein>
    <submittedName>
        <fullName evidence="1">Uncharacterized protein</fullName>
    </submittedName>
</protein>
<accession>A0A9Q8T1U7</accession>
<sequence>MYRAAADLPLLCPCPLSASALYINWDVIEPFRQSRESAQLPFPKFSPAVAQAIPDCHAQQRRKVLEKGLWFPMARLWAQSNHFSATESLNLEAIAASPPVFCPSNPISPTTDTSACGYSGQSARYPKEQIMHDTAGAAPGYAATFVAGSRRLYACLRKTFTNADVLGP</sequence>
<name>A0A9Q8T1U7_9PEZI</name>
<dbReference type="RefSeq" id="XP_049149342.1">
    <property type="nucleotide sequence ID" value="XM_049292196.1"/>
</dbReference>
<reference evidence="1" key="1">
    <citation type="journal article" date="2021" name="Mol. Plant Microbe Interact.">
        <title>Complete Genome Sequence of the Plant-Pathogenic Fungus Colletotrichum lupini.</title>
        <authorList>
            <person name="Baroncelli R."/>
            <person name="Pensec F."/>
            <person name="Da Lio D."/>
            <person name="Boufleur T."/>
            <person name="Vicente I."/>
            <person name="Sarrocco S."/>
            <person name="Picot A."/>
            <person name="Baraldi E."/>
            <person name="Sukno S."/>
            <person name="Thon M."/>
            <person name="Le Floch G."/>
        </authorList>
    </citation>
    <scope>NUCLEOTIDE SEQUENCE</scope>
    <source>
        <strain evidence="1">IMI 504893</strain>
    </source>
</reference>
<dbReference type="GeneID" id="73347206"/>
<proteinExistence type="predicted"/>
<dbReference type="KEGG" id="clup:CLUP02_13253"/>
<dbReference type="Proteomes" id="UP000830671">
    <property type="component" value="Chromosome 7"/>
</dbReference>
<keyword evidence="2" id="KW-1185">Reference proteome</keyword>
<evidence type="ECO:0000313" key="2">
    <source>
        <dbReference type="Proteomes" id="UP000830671"/>
    </source>
</evidence>
<dbReference type="EMBL" id="CP019479">
    <property type="protein sequence ID" value="UQC87734.1"/>
    <property type="molecule type" value="Genomic_DNA"/>
</dbReference>
<gene>
    <name evidence="1" type="ORF">CLUP02_13253</name>
</gene>
<dbReference type="AlphaFoldDB" id="A0A9Q8T1U7"/>